<evidence type="ECO:0000256" key="4">
    <source>
        <dbReference type="ARBA" id="ARBA00022723"/>
    </source>
</evidence>
<comment type="catalytic activity">
    <reaction evidence="8">
        <text>L-threonyl-[protein] + ATP = 3-O-(5'-adenylyl)-L-threonyl-[protein] + diphosphate</text>
        <dbReference type="Rhea" id="RHEA:54292"/>
        <dbReference type="Rhea" id="RHEA-COMP:11060"/>
        <dbReference type="Rhea" id="RHEA-COMP:13847"/>
        <dbReference type="ChEBI" id="CHEBI:30013"/>
        <dbReference type="ChEBI" id="CHEBI:30616"/>
        <dbReference type="ChEBI" id="CHEBI:33019"/>
        <dbReference type="ChEBI" id="CHEBI:138113"/>
        <dbReference type="EC" id="2.7.7.108"/>
    </reaction>
</comment>
<feature type="binding site" evidence="8">
    <location>
        <position position="83"/>
    </location>
    <ligand>
        <name>ATP</name>
        <dbReference type="ChEBI" id="CHEBI:30616"/>
    </ligand>
</feature>
<dbReference type="Pfam" id="PF02696">
    <property type="entry name" value="SelO"/>
    <property type="match status" value="1"/>
</dbReference>
<dbReference type="EC" id="2.7.7.-" evidence="8"/>
<dbReference type="PANTHER" id="PTHR32057">
    <property type="entry name" value="PROTEIN ADENYLYLTRANSFERASE SELO, MITOCHONDRIAL"/>
    <property type="match status" value="1"/>
</dbReference>
<evidence type="ECO:0000256" key="7">
    <source>
        <dbReference type="ARBA" id="ARBA00022842"/>
    </source>
</evidence>
<feature type="binding site" evidence="8">
    <location>
        <position position="162"/>
    </location>
    <ligand>
        <name>ATP</name>
        <dbReference type="ChEBI" id="CHEBI:30616"/>
    </ligand>
</feature>
<evidence type="ECO:0000256" key="6">
    <source>
        <dbReference type="ARBA" id="ARBA00022840"/>
    </source>
</evidence>
<dbReference type="GO" id="GO:0005524">
    <property type="term" value="F:ATP binding"/>
    <property type="evidence" value="ECO:0007669"/>
    <property type="project" value="UniProtKB-UniRule"/>
</dbReference>
<evidence type="ECO:0000256" key="2">
    <source>
        <dbReference type="ARBA" id="ARBA00022679"/>
    </source>
</evidence>
<dbReference type="HAMAP" id="MF_00692">
    <property type="entry name" value="SelO"/>
    <property type="match status" value="1"/>
</dbReference>
<dbReference type="OrthoDB" id="9776281at2"/>
<dbReference type="PANTHER" id="PTHR32057:SF14">
    <property type="entry name" value="PROTEIN ADENYLYLTRANSFERASE SELO, MITOCHONDRIAL"/>
    <property type="match status" value="1"/>
</dbReference>
<keyword evidence="8" id="KW-0464">Manganese</keyword>
<feature type="active site" description="Proton acceptor" evidence="8">
    <location>
        <position position="236"/>
    </location>
</feature>
<name>A0A0M3T255_9GAMM</name>
<dbReference type="KEGG" id="tsn:W908_06275"/>
<keyword evidence="7 8" id="KW-0460">Magnesium</keyword>
<comment type="catalytic activity">
    <reaction evidence="8">
        <text>L-tyrosyl-[protein] + ATP = O-(5'-adenylyl)-L-tyrosyl-[protein] + diphosphate</text>
        <dbReference type="Rhea" id="RHEA:54288"/>
        <dbReference type="Rhea" id="RHEA-COMP:10136"/>
        <dbReference type="Rhea" id="RHEA-COMP:13846"/>
        <dbReference type="ChEBI" id="CHEBI:30616"/>
        <dbReference type="ChEBI" id="CHEBI:33019"/>
        <dbReference type="ChEBI" id="CHEBI:46858"/>
        <dbReference type="ChEBI" id="CHEBI:83624"/>
        <dbReference type="EC" id="2.7.7.108"/>
    </reaction>
</comment>
<feature type="binding site" evidence="8">
    <location>
        <position position="169"/>
    </location>
    <ligand>
        <name>ATP</name>
        <dbReference type="ChEBI" id="CHEBI:30616"/>
    </ligand>
</feature>
<dbReference type="GO" id="GO:0070733">
    <property type="term" value="F:AMPylase activity"/>
    <property type="evidence" value="ECO:0007669"/>
    <property type="project" value="UniProtKB-EC"/>
</dbReference>
<accession>A0A0M3T255</accession>
<comment type="similarity">
    <text evidence="1 8">Belongs to the SELO family.</text>
</comment>
<feature type="binding site" evidence="8">
    <location>
        <position position="112"/>
    </location>
    <ligand>
        <name>ATP</name>
        <dbReference type="ChEBI" id="CHEBI:30616"/>
    </ligand>
</feature>
<dbReference type="GO" id="GO:0030145">
    <property type="term" value="F:manganese ion binding"/>
    <property type="evidence" value="ECO:0007669"/>
    <property type="project" value="UniProtKB-UniRule"/>
</dbReference>
<feature type="binding site" evidence="8">
    <location>
        <position position="84"/>
    </location>
    <ligand>
        <name>ATP</name>
        <dbReference type="ChEBI" id="CHEBI:30616"/>
    </ligand>
</feature>
<evidence type="ECO:0000256" key="8">
    <source>
        <dbReference type="HAMAP-Rule" id="MF_00692"/>
    </source>
</evidence>
<reference evidence="9 10" key="1">
    <citation type="journal article" date="2015" name="Genome Announc.">
        <title>Genome Sequence of 'Candidatus Thioglobus singularis' Strain PS1, a Mixotroph from the SUP05 Clade of Marine Gammaproteobacteria.</title>
        <authorList>
            <person name="Marshall K.T."/>
            <person name="Morris R.M."/>
        </authorList>
    </citation>
    <scope>NUCLEOTIDE SEQUENCE [LARGE SCALE GENOMIC DNA]</scope>
    <source>
        <strain evidence="9 10">PS1</strain>
    </source>
</reference>
<keyword evidence="2 8" id="KW-0808">Transferase</keyword>
<comment type="catalytic activity">
    <reaction evidence="8">
        <text>L-tyrosyl-[protein] + UTP = O-(5'-uridylyl)-L-tyrosyl-[protein] + diphosphate</text>
        <dbReference type="Rhea" id="RHEA:83887"/>
        <dbReference type="Rhea" id="RHEA-COMP:10136"/>
        <dbReference type="Rhea" id="RHEA-COMP:20238"/>
        <dbReference type="ChEBI" id="CHEBI:33019"/>
        <dbReference type="ChEBI" id="CHEBI:46398"/>
        <dbReference type="ChEBI" id="CHEBI:46858"/>
        <dbReference type="ChEBI" id="CHEBI:90602"/>
    </reaction>
</comment>
<evidence type="ECO:0000256" key="1">
    <source>
        <dbReference type="ARBA" id="ARBA00009747"/>
    </source>
</evidence>
<keyword evidence="10" id="KW-1185">Reference proteome</keyword>
<comment type="function">
    <text evidence="8">Nucleotidyltransferase involved in the post-translational modification of proteins. It can catalyze the addition of adenosine monophosphate (AMP) or uridine monophosphate (UMP) to a protein, resulting in modifications known as AMPylation and UMPylation.</text>
</comment>
<keyword evidence="4 8" id="KW-0479">Metal-binding</keyword>
<feature type="binding site" evidence="8">
    <location>
        <position position="111"/>
    </location>
    <ligand>
        <name>ATP</name>
        <dbReference type="ChEBI" id="CHEBI:30616"/>
    </ligand>
</feature>
<keyword evidence="3 8" id="KW-0548">Nucleotidyltransferase</keyword>
<dbReference type="NCBIfam" id="NF000658">
    <property type="entry name" value="PRK00029.1"/>
    <property type="match status" value="1"/>
</dbReference>
<gene>
    <name evidence="8" type="primary">ydiU</name>
    <name evidence="8" type="synonym">selO</name>
    <name evidence="9" type="ORF">W908_06275</name>
</gene>
<evidence type="ECO:0000313" key="9">
    <source>
        <dbReference type="EMBL" id="ALE02175.1"/>
    </source>
</evidence>
<proteinExistence type="inferred from homology"/>
<comment type="catalytic activity">
    <reaction evidence="8">
        <text>L-histidyl-[protein] + UTP = N(tele)-(5'-uridylyl)-L-histidyl-[protein] + diphosphate</text>
        <dbReference type="Rhea" id="RHEA:83891"/>
        <dbReference type="Rhea" id="RHEA-COMP:9745"/>
        <dbReference type="Rhea" id="RHEA-COMP:20239"/>
        <dbReference type="ChEBI" id="CHEBI:29979"/>
        <dbReference type="ChEBI" id="CHEBI:33019"/>
        <dbReference type="ChEBI" id="CHEBI:46398"/>
        <dbReference type="ChEBI" id="CHEBI:233474"/>
    </reaction>
</comment>
<comment type="cofactor">
    <cofactor evidence="8">
        <name>Mg(2+)</name>
        <dbReference type="ChEBI" id="CHEBI:18420"/>
    </cofactor>
    <cofactor evidence="8">
        <name>Mn(2+)</name>
        <dbReference type="ChEBI" id="CHEBI:29035"/>
    </cofactor>
</comment>
<feature type="binding site" evidence="8">
    <location>
        <position position="99"/>
    </location>
    <ligand>
        <name>ATP</name>
        <dbReference type="ChEBI" id="CHEBI:30616"/>
    </ligand>
</feature>
<dbReference type="GO" id="GO:0000287">
    <property type="term" value="F:magnesium ion binding"/>
    <property type="evidence" value="ECO:0007669"/>
    <property type="project" value="UniProtKB-UniRule"/>
</dbReference>
<dbReference type="EC" id="2.7.7.108" evidence="8"/>
<comment type="catalytic activity">
    <reaction evidence="8">
        <text>L-seryl-[protein] + UTP = O-(5'-uridylyl)-L-seryl-[protein] + diphosphate</text>
        <dbReference type="Rhea" id="RHEA:64604"/>
        <dbReference type="Rhea" id="RHEA-COMP:9863"/>
        <dbReference type="Rhea" id="RHEA-COMP:16635"/>
        <dbReference type="ChEBI" id="CHEBI:29999"/>
        <dbReference type="ChEBI" id="CHEBI:33019"/>
        <dbReference type="ChEBI" id="CHEBI:46398"/>
        <dbReference type="ChEBI" id="CHEBI:156051"/>
    </reaction>
</comment>
<feature type="binding site" evidence="8">
    <location>
        <position position="81"/>
    </location>
    <ligand>
        <name>ATP</name>
        <dbReference type="ChEBI" id="CHEBI:30616"/>
    </ligand>
</feature>
<comment type="catalytic activity">
    <reaction evidence="8">
        <text>L-seryl-[protein] + ATP = 3-O-(5'-adenylyl)-L-seryl-[protein] + diphosphate</text>
        <dbReference type="Rhea" id="RHEA:58120"/>
        <dbReference type="Rhea" id="RHEA-COMP:9863"/>
        <dbReference type="Rhea" id="RHEA-COMP:15073"/>
        <dbReference type="ChEBI" id="CHEBI:29999"/>
        <dbReference type="ChEBI" id="CHEBI:30616"/>
        <dbReference type="ChEBI" id="CHEBI:33019"/>
        <dbReference type="ChEBI" id="CHEBI:142516"/>
        <dbReference type="EC" id="2.7.7.108"/>
    </reaction>
</comment>
<feature type="binding site" evidence="8">
    <location>
        <position position="237"/>
    </location>
    <ligand>
        <name>Mg(2+)</name>
        <dbReference type="ChEBI" id="CHEBI:18420"/>
    </ligand>
</feature>
<dbReference type="EMBL" id="CP006911">
    <property type="protein sequence ID" value="ALE02175.1"/>
    <property type="molecule type" value="Genomic_DNA"/>
</dbReference>
<evidence type="ECO:0000313" key="10">
    <source>
        <dbReference type="Proteomes" id="UP000068905"/>
    </source>
</evidence>
<keyword evidence="6 8" id="KW-0067">ATP-binding</keyword>
<dbReference type="PATRIC" id="fig|1125411.7.peg.1239"/>
<dbReference type="STRING" id="1125411.W908_06275"/>
<dbReference type="AlphaFoldDB" id="A0A0M3T255"/>
<feature type="binding site" evidence="8">
    <location>
        <position position="246"/>
    </location>
    <ligand>
        <name>ATP</name>
        <dbReference type="ChEBI" id="CHEBI:30616"/>
    </ligand>
</feature>
<evidence type="ECO:0000256" key="5">
    <source>
        <dbReference type="ARBA" id="ARBA00022741"/>
    </source>
</evidence>
<keyword evidence="5 8" id="KW-0547">Nucleotide-binding</keyword>
<evidence type="ECO:0000256" key="3">
    <source>
        <dbReference type="ARBA" id="ARBA00022695"/>
    </source>
</evidence>
<protein>
    <recommendedName>
        <fullName evidence="8">Protein nucleotidyltransferase YdiU</fullName>
        <ecNumber evidence="8">2.7.7.-</ecNumber>
    </recommendedName>
    <alternativeName>
        <fullName evidence="8">Protein adenylyltransferase YdiU</fullName>
        <ecNumber evidence="8">2.7.7.108</ecNumber>
    </alternativeName>
    <alternativeName>
        <fullName evidence="8">Protein uridylyltransferase YdiU</fullName>
        <ecNumber evidence="8">2.7.7.-</ecNumber>
    </alternativeName>
</protein>
<dbReference type="RefSeq" id="WP_053820383.1">
    <property type="nucleotide sequence ID" value="NZ_CP006911.1"/>
</dbReference>
<dbReference type="InterPro" id="IPR003846">
    <property type="entry name" value="SelO"/>
</dbReference>
<dbReference type="Proteomes" id="UP000068905">
    <property type="component" value="Chromosome"/>
</dbReference>
<sequence length="461" mass="52606">MKNSLKFKDLGADFFAHIQTQRLENPSLIHVNQNLKQELNLSITDQEFLEICSGDKQLGQERPISTVYAGHQFGYFVPQLGDGRSCLIGELEGNELSLKGAGTSPFSRGADGRAVLRSSIREYLCSIAMQGLNIPTTKALAIVTSSSEVYREHVESAAIVTRVAESHIRFGHFEYFSSLGQNENVKKLANFVIKYYMPDVKQGDYLGMLREVIQSTAIMIARWQAQGFSHGVMNTDNMSILGLTIDYGPFSFMEAYDPGFICNHSDTQGRYSFERQPSVALWNLHRLADTLKTLIEEEQLKEALSMYEKILVKEYSLLMRNKFGFAVQDESDNAIINNFLELLYTNKKDYHQSIRLLSNDDQSSLGKAFDPWFKDYRKRLKIETEDPSQRRALMNKVNPKYILRNYLAEVAIRSAEDQNEYAEIDSLFKLLRAPFAEYEGYESYDSETPEWAQNLELSCSS</sequence>
<feature type="binding site" evidence="8">
    <location>
        <position position="246"/>
    </location>
    <ligand>
        <name>Mg(2+)</name>
        <dbReference type="ChEBI" id="CHEBI:18420"/>
    </ligand>
</feature>
<organism evidence="9 10">
    <name type="scientific">Candidatus Pseudothioglobus singularis PS1</name>
    <dbReference type="NCBI Taxonomy" id="1125411"/>
    <lineage>
        <taxon>Bacteria</taxon>
        <taxon>Pseudomonadati</taxon>
        <taxon>Pseudomonadota</taxon>
        <taxon>Gammaproteobacteria</taxon>
        <taxon>Candidatus Pseudothioglobaceae</taxon>
        <taxon>Candidatus Pseudothioglobus</taxon>
    </lineage>
</organism>